<dbReference type="Pfam" id="PF02885">
    <property type="entry name" value="Glycos_trans_3N"/>
    <property type="match status" value="1"/>
</dbReference>
<accession>A0ABS3AS05</accession>
<evidence type="ECO:0000256" key="3">
    <source>
        <dbReference type="HAMAP-Rule" id="MF_00211"/>
    </source>
</evidence>
<evidence type="ECO:0000313" key="7">
    <source>
        <dbReference type="Proteomes" id="UP000717534"/>
    </source>
</evidence>
<dbReference type="EC" id="2.4.2.18" evidence="3"/>
<feature type="binding site" evidence="3">
    <location>
        <position position="86"/>
    </location>
    <ligand>
        <name>anthranilate</name>
        <dbReference type="ChEBI" id="CHEBI:16567"/>
        <label>1</label>
    </ligand>
</feature>
<dbReference type="InterPro" id="IPR005940">
    <property type="entry name" value="Anthranilate_Pribosyl_Tfrase"/>
</dbReference>
<dbReference type="InterPro" id="IPR000312">
    <property type="entry name" value="Glycosyl_Trfase_fam3"/>
</dbReference>
<comment type="function">
    <text evidence="3">Catalyzes the transfer of the phosphoribosyl group of 5-phosphorylribose-1-pyrophosphate (PRPP) to anthranilate to yield N-(5'-phosphoribosyl)-anthranilate (PRA).</text>
</comment>
<keyword evidence="3" id="KW-0460">Magnesium</keyword>
<feature type="binding site" evidence="3">
    <location>
        <position position="94"/>
    </location>
    <ligand>
        <name>5-phospho-alpha-D-ribose 1-diphosphate</name>
        <dbReference type="ChEBI" id="CHEBI:58017"/>
    </ligand>
</feature>
<dbReference type="GO" id="GO:0004048">
    <property type="term" value="F:anthranilate phosphoribosyltransferase activity"/>
    <property type="evidence" value="ECO:0007669"/>
    <property type="project" value="UniProtKB-EC"/>
</dbReference>
<feature type="binding site" evidence="3">
    <location>
        <position position="117"/>
    </location>
    <ligand>
        <name>anthranilate</name>
        <dbReference type="ChEBI" id="CHEBI:16567"/>
        <label>1</label>
    </ligand>
</feature>
<evidence type="ECO:0000256" key="1">
    <source>
        <dbReference type="ARBA" id="ARBA00022676"/>
    </source>
</evidence>
<dbReference type="InterPro" id="IPR036320">
    <property type="entry name" value="Glycosyl_Trfase_fam3_N_dom_sf"/>
</dbReference>
<feature type="binding site" evidence="3">
    <location>
        <position position="232"/>
    </location>
    <ligand>
        <name>Mg(2+)</name>
        <dbReference type="ChEBI" id="CHEBI:18420"/>
        <label>1</label>
    </ligand>
</feature>
<dbReference type="PANTHER" id="PTHR43285">
    <property type="entry name" value="ANTHRANILATE PHOSPHORIBOSYLTRANSFERASE"/>
    <property type="match status" value="1"/>
</dbReference>
<comment type="pathway">
    <text evidence="3">Amino-acid biosynthesis; L-tryptophan biosynthesis; L-tryptophan from chorismate: step 2/5.</text>
</comment>
<feature type="binding site" evidence="3">
    <location>
        <begin position="114"/>
        <end position="122"/>
    </location>
    <ligand>
        <name>5-phospho-alpha-D-ribose 1-diphosphate</name>
        <dbReference type="ChEBI" id="CHEBI:58017"/>
    </ligand>
</feature>
<name>A0ABS3AS05_9BACT</name>
<dbReference type="InterPro" id="IPR035902">
    <property type="entry name" value="Nuc_phospho_transferase"/>
</dbReference>
<feature type="binding site" evidence="3">
    <location>
        <position position="231"/>
    </location>
    <ligand>
        <name>Mg(2+)</name>
        <dbReference type="ChEBI" id="CHEBI:18420"/>
        <label>2</label>
    </ligand>
</feature>
<dbReference type="Proteomes" id="UP000717534">
    <property type="component" value="Unassembled WGS sequence"/>
</dbReference>
<organism evidence="6 7">
    <name type="scientific">Desulfotalea psychrophila</name>
    <dbReference type="NCBI Taxonomy" id="84980"/>
    <lineage>
        <taxon>Bacteria</taxon>
        <taxon>Pseudomonadati</taxon>
        <taxon>Thermodesulfobacteriota</taxon>
        <taxon>Desulfobulbia</taxon>
        <taxon>Desulfobulbales</taxon>
        <taxon>Desulfocapsaceae</taxon>
        <taxon>Desulfotalea</taxon>
    </lineage>
</organism>
<dbReference type="HAMAP" id="MF_00211">
    <property type="entry name" value="TrpD"/>
    <property type="match status" value="1"/>
</dbReference>
<feature type="binding site" evidence="3">
    <location>
        <position position="126"/>
    </location>
    <ligand>
        <name>5-phospho-alpha-D-ribose 1-diphosphate</name>
        <dbReference type="ChEBI" id="CHEBI:58017"/>
    </ligand>
</feature>
<evidence type="ECO:0000259" key="5">
    <source>
        <dbReference type="Pfam" id="PF02885"/>
    </source>
</evidence>
<comment type="caution">
    <text evidence="3">Lacks conserved residue(s) required for the propagation of feature annotation.</text>
</comment>
<comment type="caution">
    <text evidence="6">The sequence shown here is derived from an EMBL/GenBank/DDBJ whole genome shotgun (WGS) entry which is preliminary data.</text>
</comment>
<dbReference type="SUPFAM" id="SSF47648">
    <property type="entry name" value="Nucleoside phosphorylase/phosphoribosyltransferase N-terminal domain"/>
    <property type="match status" value="1"/>
</dbReference>
<proteinExistence type="inferred from homology"/>
<keyword evidence="7" id="KW-1185">Reference proteome</keyword>
<reference evidence="6 7" key="1">
    <citation type="submission" date="2021-02" db="EMBL/GenBank/DDBJ databases">
        <title>Activity-based single-cell genomes from oceanic crustal fluid captures similar information to metagenomic and metatranscriptomic surveys with orders of magnitude less sampling.</title>
        <authorList>
            <person name="D'Angelo T.S."/>
            <person name="Orcutt B.N."/>
        </authorList>
    </citation>
    <scope>NUCLEOTIDE SEQUENCE [LARGE SCALE GENOMIC DNA]</scope>
    <source>
        <strain evidence="6">AH-315-G02</strain>
    </source>
</reference>
<dbReference type="InterPro" id="IPR017459">
    <property type="entry name" value="Glycosyl_Trfase_fam3_N_dom"/>
</dbReference>
<dbReference type="EMBL" id="JAFITO010000001">
    <property type="protein sequence ID" value="MBN4067899.1"/>
    <property type="molecule type" value="Genomic_DNA"/>
</dbReference>
<sequence>MNIKDAISKVVMRKDLTENEMIDVMNEIMGGGATPAQIGSFITALRMKSETVEEITGAVRVMREKATPIVSGVDTAAGDILVDTCGTGGDGSGTFNVSTTTAFVVAGAGVPVAKHGNRSVSSNCGSADVLEAAGVNLGVSPEQVGECIQRIGIGFLFAPALHGAMKHAIGPRKELGIRTIFNILGPLTNPAGANVQVLGVFAGDLTEPLARVLAKLGSKRALVVHGEGNLDELTVTGETKVSELKDGKVTNYSTNPENFGFKKATIEDLKGGKNAQESADQMITILGGEKGPKRDMVLLNSGAALMAAGLCTDLKTGIAKAADTIDSGAALEKLEQLISFTNKQ</sequence>
<comment type="catalytic activity">
    <reaction evidence="3">
        <text>N-(5-phospho-beta-D-ribosyl)anthranilate + diphosphate = 5-phospho-alpha-D-ribose 1-diphosphate + anthranilate</text>
        <dbReference type="Rhea" id="RHEA:11768"/>
        <dbReference type="ChEBI" id="CHEBI:16567"/>
        <dbReference type="ChEBI" id="CHEBI:18277"/>
        <dbReference type="ChEBI" id="CHEBI:33019"/>
        <dbReference type="ChEBI" id="CHEBI:58017"/>
        <dbReference type="EC" id="2.4.2.18"/>
    </reaction>
</comment>
<comment type="similarity">
    <text evidence="3">Belongs to the anthranilate phosphoribosyltransferase family.</text>
</comment>
<keyword evidence="3" id="KW-0028">Amino-acid biosynthesis</keyword>
<evidence type="ECO:0000259" key="4">
    <source>
        <dbReference type="Pfam" id="PF00591"/>
    </source>
</evidence>
<comment type="subunit">
    <text evidence="3">Homodimer.</text>
</comment>
<evidence type="ECO:0000313" key="6">
    <source>
        <dbReference type="EMBL" id="MBN4067899.1"/>
    </source>
</evidence>
<dbReference type="PANTHER" id="PTHR43285:SF2">
    <property type="entry name" value="ANTHRANILATE PHOSPHORIBOSYLTRANSFERASE"/>
    <property type="match status" value="1"/>
</dbReference>
<dbReference type="NCBIfam" id="TIGR01245">
    <property type="entry name" value="trpD"/>
    <property type="match status" value="1"/>
</dbReference>
<feature type="domain" description="Glycosyl transferase family 3" evidence="4">
    <location>
        <begin position="80"/>
        <end position="331"/>
    </location>
</feature>
<evidence type="ECO:0000256" key="2">
    <source>
        <dbReference type="ARBA" id="ARBA00022679"/>
    </source>
</evidence>
<keyword evidence="3" id="KW-0057">Aromatic amino acid biosynthesis</keyword>
<keyword evidence="3" id="KW-0822">Tryptophan biosynthesis</keyword>
<feature type="binding site" evidence="3">
    <location>
        <position position="172"/>
    </location>
    <ligand>
        <name>anthranilate</name>
        <dbReference type="ChEBI" id="CHEBI:16567"/>
        <label>2</label>
    </ligand>
</feature>
<protein>
    <recommendedName>
        <fullName evidence="3">Anthranilate phosphoribosyltransferase</fullName>
        <ecNumber evidence="3">2.4.2.18</ecNumber>
    </recommendedName>
</protein>
<feature type="binding site" evidence="3">
    <location>
        <position position="98"/>
    </location>
    <ligand>
        <name>Mg(2+)</name>
        <dbReference type="ChEBI" id="CHEBI:18420"/>
        <label>1</label>
    </ligand>
</feature>
<dbReference type="SUPFAM" id="SSF52418">
    <property type="entry name" value="Nucleoside phosphorylase/phosphoribosyltransferase catalytic domain"/>
    <property type="match status" value="1"/>
</dbReference>
<keyword evidence="3" id="KW-0479">Metal-binding</keyword>
<keyword evidence="2 3" id="KW-0808">Transferase</keyword>
<feature type="binding site" evidence="3">
    <location>
        <begin position="89"/>
        <end position="90"/>
    </location>
    <ligand>
        <name>5-phospho-alpha-D-ribose 1-diphosphate</name>
        <dbReference type="ChEBI" id="CHEBI:58017"/>
    </ligand>
</feature>
<keyword evidence="1 3" id="KW-0328">Glycosyltransferase</keyword>
<feature type="domain" description="Glycosyl transferase family 3 N-terminal" evidence="5">
    <location>
        <begin position="4"/>
        <end position="66"/>
    </location>
</feature>
<feature type="binding site" evidence="3">
    <location>
        <begin position="96"/>
        <end position="99"/>
    </location>
    <ligand>
        <name>5-phospho-alpha-D-ribose 1-diphosphate</name>
        <dbReference type="ChEBI" id="CHEBI:58017"/>
    </ligand>
</feature>
<feature type="binding site" evidence="3">
    <location>
        <position position="86"/>
    </location>
    <ligand>
        <name>5-phospho-alpha-D-ribose 1-diphosphate</name>
        <dbReference type="ChEBI" id="CHEBI:58017"/>
    </ligand>
</feature>
<comment type="cofactor">
    <cofactor evidence="3">
        <name>Mg(2+)</name>
        <dbReference type="ChEBI" id="CHEBI:18420"/>
    </cofactor>
    <text evidence="3">Binds 2 magnesium ions per monomer.</text>
</comment>
<gene>
    <name evidence="3 6" type="primary">trpD</name>
    <name evidence="6" type="ORF">JYU06_00020</name>
</gene>
<dbReference type="Gene3D" id="3.40.1030.10">
    <property type="entry name" value="Nucleoside phosphorylase/phosphoribosyltransferase catalytic domain"/>
    <property type="match status" value="1"/>
</dbReference>
<dbReference type="Pfam" id="PF00591">
    <property type="entry name" value="Glycos_transf_3"/>
    <property type="match status" value="1"/>
</dbReference>
<feature type="binding site" evidence="3">
    <location>
        <position position="232"/>
    </location>
    <ligand>
        <name>Mg(2+)</name>
        <dbReference type="ChEBI" id="CHEBI:18420"/>
        <label>2</label>
    </ligand>
</feature>
<dbReference type="Gene3D" id="1.20.970.10">
    <property type="entry name" value="Transferase, Pyrimidine Nucleoside Phosphorylase, Chain C"/>
    <property type="match status" value="1"/>
</dbReference>